<dbReference type="EMBL" id="LYVI01000006">
    <property type="protein sequence ID" value="OBU61286.1"/>
    <property type="molecule type" value="Genomic_DNA"/>
</dbReference>
<gene>
    <name evidence="2" type="ORF">A9K56_11360</name>
</gene>
<name>A0AAP7L0L4_STEMA</name>
<dbReference type="AlphaFoldDB" id="A0AAP7L0L4"/>
<evidence type="ECO:0000256" key="1">
    <source>
        <dbReference type="SAM" id="SignalP"/>
    </source>
</evidence>
<dbReference type="SUPFAM" id="SSF49354">
    <property type="entry name" value="PapD-like"/>
    <property type="match status" value="1"/>
</dbReference>
<evidence type="ECO:0000313" key="3">
    <source>
        <dbReference type="Proteomes" id="UP000092125"/>
    </source>
</evidence>
<reference evidence="2 3" key="1">
    <citation type="submission" date="2016-05" db="EMBL/GenBank/DDBJ databases">
        <title>Draft Genome Sequences of Stenotrophomonas maltophilia Strains Sm32COP, Sm41DVV, Sm46PAILV, SmF3, SmF22, SmSOFb1 and SmCVFa1, Isolated from Different Manures, in France.</title>
        <authorList>
            <person name="Nazaret S."/>
            <person name="Bodilis J."/>
        </authorList>
    </citation>
    <scope>NUCLEOTIDE SEQUENCE [LARGE SCALE GENOMIC DNA]</scope>
    <source>
        <strain evidence="2 3">Sm41DVV</strain>
    </source>
</reference>
<dbReference type="InterPro" id="IPR008962">
    <property type="entry name" value="PapD-like_sf"/>
</dbReference>
<feature type="chain" id="PRO_5043035425" description="Molecular chaperone" evidence="1">
    <location>
        <begin position="20"/>
        <end position="247"/>
    </location>
</feature>
<dbReference type="InterPro" id="IPR013783">
    <property type="entry name" value="Ig-like_fold"/>
</dbReference>
<comment type="caution">
    <text evidence="2">The sequence shown here is derived from an EMBL/GenBank/DDBJ whole genome shotgun (WGS) entry which is preliminary data.</text>
</comment>
<accession>A0AAP7L0L4</accession>
<proteinExistence type="predicted"/>
<dbReference type="Gene3D" id="2.60.40.10">
    <property type="entry name" value="Immunoglobulins"/>
    <property type="match status" value="1"/>
</dbReference>
<dbReference type="RefSeq" id="WP_065182296.1">
    <property type="nucleotide sequence ID" value="NZ_LYVI01000006.1"/>
</dbReference>
<feature type="signal peptide" evidence="1">
    <location>
        <begin position="1"/>
        <end position="19"/>
    </location>
</feature>
<protein>
    <recommendedName>
        <fullName evidence="4">Molecular chaperone</fullName>
    </recommendedName>
</protein>
<evidence type="ECO:0008006" key="4">
    <source>
        <dbReference type="Google" id="ProtNLM"/>
    </source>
</evidence>
<dbReference type="Proteomes" id="UP000092125">
    <property type="component" value="Unassembled WGS sequence"/>
</dbReference>
<keyword evidence="1" id="KW-0732">Signal</keyword>
<evidence type="ECO:0000313" key="2">
    <source>
        <dbReference type="EMBL" id="OBU61286.1"/>
    </source>
</evidence>
<sequence length="247" mass="27251">MKRLILLGAALLLPTFASAEMPSIHVGAMYEYLLPDQGALLKRVRNSGDATAFVRVQVTEVRYTEDNTPYEVDVEPGVYGGGGNALIASPSRLIVPRQGQQATRLLFHGNRDKERYYRVRFVPVLPKKEDEFALTEAQSEDYRRSIAAGVNVLTGYGVFVIVHPEAPSSDLRTDRQPDRTVVHNAGNSTVVLDNVRQCSTGTQPGQCGASRRVHLLPGRSEAFAHLPGQDHRFEIVEGKSRKSVLLD</sequence>
<organism evidence="2 3">
    <name type="scientific">Stenotrophomonas maltophilia</name>
    <name type="common">Pseudomonas maltophilia</name>
    <name type="synonym">Xanthomonas maltophilia</name>
    <dbReference type="NCBI Taxonomy" id="40324"/>
    <lineage>
        <taxon>Bacteria</taxon>
        <taxon>Pseudomonadati</taxon>
        <taxon>Pseudomonadota</taxon>
        <taxon>Gammaproteobacteria</taxon>
        <taxon>Lysobacterales</taxon>
        <taxon>Lysobacteraceae</taxon>
        <taxon>Stenotrophomonas</taxon>
        <taxon>Stenotrophomonas maltophilia group</taxon>
    </lineage>
</organism>